<evidence type="ECO:0000313" key="2">
    <source>
        <dbReference type="Proteomes" id="UP000789342"/>
    </source>
</evidence>
<keyword evidence="2" id="KW-1185">Reference proteome</keyword>
<feature type="non-terminal residue" evidence="1">
    <location>
        <position position="87"/>
    </location>
</feature>
<comment type="caution">
    <text evidence="1">The sequence shown here is derived from an EMBL/GenBank/DDBJ whole genome shotgun (WGS) entry which is preliminary data.</text>
</comment>
<organism evidence="1 2">
    <name type="scientific">Acaulospora morrowiae</name>
    <dbReference type="NCBI Taxonomy" id="94023"/>
    <lineage>
        <taxon>Eukaryota</taxon>
        <taxon>Fungi</taxon>
        <taxon>Fungi incertae sedis</taxon>
        <taxon>Mucoromycota</taxon>
        <taxon>Glomeromycotina</taxon>
        <taxon>Glomeromycetes</taxon>
        <taxon>Diversisporales</taxon>
        <taxon>Acaulosporaceae</taxon>
        <taxon>Acaulospora</taxon>
    </lineage>
</organism>
<evidence type="ECO:0000313" key="1">
    <source>
        <dbReference type="EMBL" id="CAG8791175.1"/>
    </source>
</evidence>
<protein>
    <submittedName>
        <fullName evidence="1">6172_t:CDS:1</fullName>
    </submittedName>
</protein>
<dbReference type="Proteomes" id="UP000789342">
    <property type="component" value="Unassembled WGS sequence"/>
</dbReference>
<accession>A0A9N9P594</accession>
<dbReference type="AlphaFoldDB" id="A0A9N9P594"/>
<gene>
    <name evidence="1" type="ORF">AMORRO_LOCUS18159</name>
</gene>
<name>A0A9N9P594_9GLOM</name>
<dbReference type="EMBL" id="CAJVPV010061680">
    <property type="protein sequence ID" value="CAG8791175.1"/>
    <property type="molecule type" value="Genomic_DNA"/>
</dbReference>
<reference evidence="1" key="1">
    <citation type="submission" date="2021-06" db="EMBL/GenBank/DDBJ databases">
        <authorList>
            <person name="Kallberg Y."/>
            <person name="Tangrot J."/>
            <person name="Rosling A."/>
        </authorList>
    </citation>
    <scope>NUCLEOTIDE SEQUENCE</scope>
    <source>
        <strain evidence="1">CL551</strain>
    </source>
</reference>
<proteinExistence type="predicted"/>
<feature type="non-terminal residue" evidence="1">
    <location>
        <position position="1"/>
    </location>
</feature>
<sequence length="87" mass="10546">EQIKNEEWSDLRESLYEDISFNNLINEIYKTQNSTLIPLNNSKASLVSFLERNNESRFVKLKNEINFLKKFCKEIKRFNKREDEIKE</sequence>